<dbReference type="SMART" id="SM00233">
    <property type="entry name" value="PH"/>
    <property type="match status" value="1"/>
</dbReference>
<dbReference type="Proteomes" id="UP000664859">
    <property type="component" value="Unassembled WGS sequence"/>
</dbReference>
<name>A0A836CJC0_9STRA</name>
<evidence type="ECO:0000313" key="3">
    <source>
        <dbReference type="EMBL" id="KAG5187599.1"/>
    </source>
</evidence>
<dbReference type="OrthoDB" id="46706at2759"/>
<dbReference type="Gene3D" id="2.30.29.30">
    <property type="entry name" value="Pleckstrin-homology domain (PH domain)/Phosphotyrosine-binding domain (PTB)"/>
    <property type="match status" value="1"/>
</dbReference>
<keyword evidence="4" id="KW-1185">Reference proteome</keyword>
<evidence type="ECO:0000313" key="4">
    <source>
        <dbReference type="Proteomes" id="UP000664859"/>
    </source>
</evidence>
<dbReference type="AlphaFoldDB" id="A0A836CJC0"/>
<dbReference type="Pfam" id="PF00169">
    <property type="entry name" value="PH"/>
    <property type="match status" value="1"/>
</dbReference>
<reference evidence="3" key="1">
    <citation type="submission" date="2021-02" db="EMBL/GenBank/DDBJ databases">
        <title>First Annotated Genome of the Yellow-green Alga Tribonema minus.</title>
        <authorList>
            <person name="Mahan K.M."/>
        </authorList>
    </citation>
    <scope>NUCLEOTIDE SEQUENCE</scope>
    <source>
        <strain evidence="3">UTEX B ZZ1240</strain>
    </source>
</reference>
<evidence type="ECO:0000256" key="1">
    <source>
        <dbReference type="SAM" id="MobiDB-lite"/>
    </source>
</evidence>
<comment type="caution">
    <text evidence="3">The sequence shown here is derived from an EMBL/GenBank/DDBJ whole genome shotgun (WGS) entry which is preliminary data.</text>
</comment>
<proteinExistence type="predicted"/>
<gene>
    <name evidence="3" type="ORF">JKP88DRAFT_207086</name>
</gene>
<dbReference type="PROSITE" id="PS50003">
    <property type="entry name" value="PH_DOMAIN"/>
    <property type="match status" value="1"/>
</dbReference>
<dbReference type="SUPFAM" id="SSF50729">
    <property type="entry name" value="PH domain-like"/>
    <property type="match status" value="1"/>
</dbReference>
<dbReference type="EMBL" id="JAFCMP010000088">
    <property type="protein sequence ID" value="KAG5187599.1"/>
    <property type="molecule type" value="Genomic_DNA"/>
</dbReference>
<evidence type="ECO:0000259" key="2">
    <source>
        <dbReference type="PROSITE" id="PS50003"/>
    </source>
</evidence>
<feature type="region of interest" description="Disordered" evidence="1">
    <location>
        <begin position="116"/>
        <end position="138"/>
    </location>
</feature>
<organism evidence="3 4">
    <name type="scientific">Tribonema minus</name>
    <dbReference type="NCBI Taxonomy" id="303371"/>
    <lineage>
        <taxon>Eukaryota</taxon>
        <taxon>Sar</taxon>
        <taxon>Stramenopiles</taxon>
        <taxon>Ochrophyta</taxon>
        <taxon>PX clade</taxon>
        <taxon>Xanthophyceae</taxon>
        <taxon>Tribonematales</taxon>
        <taxon>Tribonemataceae</taxon>
        <taxon>Tribonema</taxon>
    </lineage>
</organism>
<dbReference type="InterPro" id="IPR001849">
    <property type="entry name" value="PH_domain"/>
</dbReference>
<dbReference type="InterPro" id="IPR011993">
    <property type="entry name" value="PH-like_dom_sf"/>
</dbReference>
<accession>A0A836CJC0</accession>
<feature type="domain" description="PH" evidence="2">
    <location>
        <begin position="8"/>
        <end position="107"/>
    </location>
</feature>
<sequence>MAAAARAPPQMSGYLHKKAKTGKWQRRWFETNAHFLTYYKTRKVEKLLAALNLPQVGEIKLVDPDPNDPENNGALFTIELNTRVYTMKAGTREEAARWVEVLKALQAMDVDDARHAGAESPHASIVRTGEGTDAPGPDSYWRKDSKCCGCFRA</sequence>
<protein>
    <recommendedName>
        <fullName evidence="2">PH domain-containing protein</fullName>
    </recommendedName>
</protein>